<evidence type="ECO:0000313" key="1">
    <source>
        <dbReference type="EMBL" id="TMW94789.1"/>
    </source>
</evidence>
<name>A0A6N2BQ39_SOLCI</name>
<comment type="caution">
    <text evidence="1">The sequence shown here is derived from an EMBL/GenBank/DDBJ whole genome shotgun (WGS) entry which is preliminary data.</text>
</comment>
<proteinExistence type="predicted"/>
<organism evidence="1">
    <name type="scientific">Solanum chilense</name>
    <name type="common">Tomato</name>
    <name type="synonym">Lycopersicon chilense</name>
    <dbReference type="NCBI Taxonomy" id="4083"/>
    <lineage>
        <taxon>Eukaryota</taxon>
        <taxon>Viridiplantae</taxon>
        <taxon>Streptophyta</taxon>
        <taxon>Embryophyta</taxon>
        <taxon>Tracheophyta</taxon>
        <taxon>Spermatophyta</taxon>
        <taxon>Magnoliopsida</taxon>
        <taxon>eudicotyledons</taxon>
        <taxon>Gunneridae</taxon>
        <taxon>Pentapetalae</taxon>
        <taxon>asterids</taxon>
        <taxon>lamiids</taxon>
        <taxon>Solanales</taxon>
        <taxon>Solanaceae</taxon>
        <taxon>Solanoideae</taxon>
        <taxon>Solaneae</taxon>
        <taxon>Solanum</taxon>
        <taxon>Solanum subgen. Lycopersicon</taxon>
    </lineage>
</organism>
<sequence>MWDFLGPLQVNVDDSVDDIVRQFRGISDSLMRKVFGYPSYSSYEPTTSTSDINLFWNVEKYINWL</sequence>
<accession>A0A6N2BQ39</accession>
<dbReference type="EMBL" id="RXGB01002533">
    <property type="protein sequence ID" value="TMW94789.1"/>
    <property type="molecule type" value="Genomic_DNA"/>
</dbReference>
<gene>
    <name evidence="1" type="ORF">EJD97_009805</name>
</gene>
<reference evidence="1" key="1">
    <citation type="submission" date="2019-05" db="EMBL/GenBank/DDBJ databases">
        <title>The de novo reference genome and transcriptome assemblies of the wild tomato species Solanum chilense.</title>
        <authorList>
            <person name="Stam R."/>
            <person name="Nosenko T."/>
            <person name="Hoerger A.C."/>
            <person name="Stephan W."/>
            <person name="Seidel M.A."/>
            <person name="Kuhn J.M.M."/>
            <person name="Haberer G."/>
            <person name="Tellier A."/>
        </authorList>
    </citation>
    <scope>NUCLEOTIDE SEQUENCE</scope>
    <source>
        <tissue evidence="1">Mature leaves</tissue>
    </source>
</reference>
<dbReference type="AlphaFoldDB" id="A0A6N2BQ39"/>
<protein>
    <submittedName>
        <fullName evidence="1">Uncharacterized protein</fullName>
    </submittedName>
</protein>